<dbReference type="EMBL" id="JMIH01000022">
    <property type="protein sequence ID" value="KEO73248.1"/>
    <property type="molecule type" value="Genomic_DNA"/>
</dbReference>
<gene>
    <name evidence="5" type="ORF">EL17_12915</name>
</gene>
<dbReference type="Pfam" id="PF04079">
    <property type="entry name" value="SMC_ScpB"/>
    <property type="match status" value="1"/>
</dbReference>
<dbReference type="GO" id="GO:0051304">
    <property type="term" value="P:chromosome separation"/>
    <property type="evidence" value="ECO:0007669"/>
    <property type="project" value="InterPro"/>
</dbReference>
<protein>
    <submittedName>
        <fullName evidence="5">S-(Hydroxymethyl)glutathione dehydrogenase</fullName>
    </submittedName>
</protein>
<dbReference type="PANTHER" id="PTHR34298">
    <property type="entry name" value="SEGREGATION AND CONDENSATION PROTEIN B"/>
    <property type="match status" value="1"/>
</dbReference>
<evidence type="ECO:0000256" key="3">
    <source>
        <dbReference type="ARBA" id="ARBA00022829"/>
    </source>
</evidence>
<keyword evidence="6" id="KW-1185">Reference proteome</keyword>
<dbReference type="SUPFAM" id="SSF46785">
    <property type="entry name" value="Winged helix' DNA-binding domain"/>
    <property type="match status" value="2"/>
</dbReference>
<dbReference type="PANTHER" id="PTHR34298:SF2">
    <property type="entry name" value="SEGREGATION AND CONDENSATION PROTEIN B"/>
    <property type="match status" value="1"/>
</dbReference>
<dbReference type="OrthoDB" id="9806226at2"/>
<dbReference type="GO" id="GO:0051301">
    <property type="term" value="P:cell division"/>
    <property type="evidence" value="ECO:0007669"/>
    <property type="project" value="UniProtKB-KW"/>
</dbReference>
<keyword evidence="4" id="KW-0131">Cell cycle</keyword>
<comment type="caution">
    <text evidence="5">The sequence shown here is derived from an EMBL/GenBank/DDBJ whole genome shotgun (WGS) entry which is preliminary data.</text>
</comment>
<evidence type="ECO:0000256" key="2">
    <source>
        <dbReference type="ARBA" id="ARBA00022618"/>
    </source>
</evidence>
<sequence length="186" mass="21201">MEFLPKHIEALIFCSPHPLGIDDIQKCLTEMFESDIPKPHIEEALHLLENKYTSEDFSFGLIQLAGGYQFLTKPAYQSSISILLKQQSNKRLSTAQMETLSIIAYKQPVTKGEVEQIRGVNCDYSIQKLLEKELITIRGKAESIGRPLLYGTSEKFMEYFGINNLRDLPQPKDFSAEENQIGEQKD</sequence>
<dbReference type="eggNOG" id="COG1386">
    <property type="taxonomic scope" value="Bacteria"/>
</dbReference>
<evidence type="ECO:0000313" key="5">
    <source>
        <dbReference type="EMBL" id="KEO73248.1"/>
    </source>
</evidence>
<keyword evidence="1" id="KW-0963">Cytoplasm</keyword>
<keyword evidence="2" id="KW-0132">Cell division</keyword>
<dbReference type="InterPro" id="IPR036388">
    <property type="entry name" value="WH-like_DNA-bd_sf"/>
</dbReference>
<dbReference type="STRING" id="1048983.EL17_12915"/>
<evidence type="ECO:0000256" key="4">
    <source>
        <dbReference type="ARBA" id="ARBA00023306"/>
    </source>
</evidence>
<dbReference type="NCBIfam" id="TIGR00281">
    <property type="entry name" value="SMC-Scp complex subunit ScpB"/>
    <property type="match status" value="1"/>
</dbReference>
<keyword evidence="3" id="KW-0159">Chromosome partition</keyword>
<reference evidence="5 6" key="1">
    <citation type="submission" date="2014-04" db="EMBL/GenBank/DDBJ databases">
        <title>Characterization and application of a salt tolerant electro-active bacterium.</title>
        <authorList>
            <person name="Yang L."/>
            <person name="Wei S."/>
            <person name="Tay Q.X.M."/>
        </authorList>
    </citation>
    <scope>NUCLEOTIDE SEQUENCE [LARGE SCALE GENOMIC DNA]</scope>
    <source>
        <strain evidence="5 6">LY1</strain>
    </source>
</reference>
<dbReference type="PIRSF" id="PIRSF019345">
    <property type="entry name" value="ScpB"/>
    <property type="match status" value="1"/>
</dbReference>
<evidence type="ECO:0000256" key="1">
    <source>
        <dbReference type="ARBA" id="ARBA00022490"/>
    </source>
</evidence>
<name>A0A074L051_9BACT</name>
<dbReference type="RefSeq" id="WP_084166224.1">
    <property type="nucleotide sequence ID" value="NZ_JMIH01000022.1"/>
</dbReference>
<accession>A0A074L051</accession>
<proteinExistence type="predicted"/>
<dbReference type="Proteomes" id="UP000027821">
    <property type="component" value="Unassembled WGS sequence"/>
</dbReference>
<dbReference type="AlphaFoldDB" id="A0A074L051"/>
<evidence type="ECO:0000313" key="6">
    <source>
        <dbReference type="Proteomes" id="UP000027821"/>
    </source>
</evidence>
<dbReference type="InterPro" id="IPR036390">
    <property type="entry name" value="WH_DNA-bd_sf"/>
</dbReference>
<dbReference type="InterPro" id="IPR005234">
    <property type="entry name" value="ScpB_csome_segregation"/>
</dbReference>
<dbReference type="Gene3D" id="1.10.10.10">
    <property type="entry name" value="Winged helix-like DNA-binding domain superfamily/Winged helix DNA-binding domain"/>
    <property type="match status" value="2"/>
</dbReference>
<organism evidence="5 6">
    <name type="scientific">Anditalea andensis</name>
    <dbReference type="NCBI Taxonomy" id="1048983"/>
    <lineage>
        <taxon>Bacteria</taxon>
        <taxon>Pseudomonadati</taxon>
        <taxon>Bacteroidota</taxon>
        <taxon>Cytophagia</taxon>
        <taxon>Cytophagales</taxon>
        <taxon>Cytophagaceae</taxon>
        <taxon>Anditalea</taxon>
    </lineage>
</organism>